<evidence type="ECO:0000313" key="7">
    <source>
        <dbReference type="Proteomes" id="UP000734854"/>
    </source>
</evidence>
<dbReference type="InterPro" id="IPR035669">
    <property type="entry name" value="SGNH_plant_lipase-like"/>
</dbReference>
<evidence type="ECO:0000256" key="3">
    <source>
        <dbReference type="ARBA" id="ARBA00022801"/>
    </source>
</evidence>
<name>A0A8J5HMY0_ZINOF</name>
<evidence type="ECO:0000256" key="1">
    <source>
        <dbReference type="ARBA" id="ARBA00008668"/>
    </source>
</evidence>
<dbReference type="GO" id="GO:0016788">
    <property type="term" value="F:hydrolase activity, acting on ester bonds"/>
    <property type="evidence" value="ECO:0007669"/>
    <property type="project" value="InterPro"/>
</dbReference>
<dbReference type="CDD" id="cd01837">
    <property type="entry name" value="SGNH_plant_lipase_like"/>
    <property type="match status" value="1"/>
</dbReference>
<sequence length="373" mass="41019">MNPSVCKISFLFLIIFSCFDPSYGDHNGFHAIFQFGDSLSDTGNFLIANADSSPNMGHPPYGITFFGHPTGRLSDGRIIVDFIAEAFGLPLLPPFLSGDDQSFSKGASFAVSSATALDVSFFQERGVGVGTNLSLSVQLEWFQRLVPSLCNTTRGCKKYWRKSLFMVGEIGGNDYLGPWVFNMQTEQQVTAYVPTVVEAIKNATEKLIELGAVNLVVPGNPPSGCFASILTLLNGTRAEELEPGTGCLRRANDLIRYHNRLLRRAVEELRKEHPHARIGYADFYTPIIEFAKDPEAFGFSYRPKLNACCGGEGPYHFDVRALCGQPGSSACPEPSAAIDWDGWHATEATYHRIADSWLHGPFADPPILTLRKH</sequence>
<evidence type="ECO:0000313" key="6">
    <source>
        <dbReference type="EMBL" id="KAG6527355.1"/>
    </source>
</evidence>
<reference evidence="6 7" key="1">
    <citation type="submission" date="2020-08" db="EMBL/GenBank/DDBJ databases">
        <title>Plant Genome Project.</title>
        <authorList>
            <person name="Zhang R.-G."/>
        </authorList>
    </citation>
    <scope>NUCLEOTIDE SEQUENCE [LARGE SCALE GENOMIC DNA]</scope>
    <source>
        <tissue evidence="6">Rhizome</tissue>
    </source>
</reference>
<keyword evidence="4" id="KW-0325">Glycoprotein</keyword>
<gene>
    <name evidence="6" type="ORF">ZIOFF_009454</name>
</gene>
<dbReference type="Pfam" id="PF00657">
    <property type="entry name" value="Lipase_GDSL"/>
    <property type="match status" value="1"/>
</dbReference>
<feature type="signal peptide" evidence="5">
    <location>
        <begin position="1"/>
        <end position="24"/>
    </location>
</feature>
<keyword evidence="7" id="KW-1185">Reference proteome</keyword>
<keyword evidence="2 5" id="KW-0732">Signal</keyword>
<comment type="similarity">
    <text evidence="1">Belongs to the 'GDSL' lipolytic enzyme family.</text>
</comment>
<evidence type="ECO:0000256" key="5">
    <source>
        <dbReference type="SAM" id="SignalP"/>
    </source>
</evidence>
<protein>
    <recommendedName>
        <fullName evidence="8">GDSL esterase/lipase</fullName>
    </recommendedName>
</protein>
<evidence type="ECO:0000256" key="4">
    <source>
        <dbReference type="ARBA" id="ARBA00023180"/>
    </source>
</evidence>
<dbReference type="Proteomes" id="UP000734854">
    <property type="component" value="Unassembled WGS sequence"/>
</dbReference>
<dbReference type="PANTHER" id="PTHR22835:SF683">
    <property type="entry name" value="OS05G0506800 PROTEIN"/>
    <property type="match status" value="1"/>
</dbReference>
<feature type="chain" id="PRO_5035278797" description="GDSL esterase/lipase" evidence="5">
    <location>
        <begin position="25"/>
        <end position="373"/>
    </location>
</feature>
<comment type="caution">
    <text evidence="6">The sequence shown here is derived from an EMBL/GenBank/DDBJ whole genome shotgun (WGS) entry which is preliminary data.</text>
</comment>
<dbReference type="PANTHER" id="PTHR22835">
    <property type="entry name" value="ZINC FINGER FYVE DOMAIN CONTAINING PROTEIN"/>
    <property type="match status" value="1"/>
</dbReference>
<keyword evidence="3" id="KW-0378">Hydrolase</keyword>
<proteinExistence type="inferred from homology"/>
<dbReference type="AlphaFoldDB" id="A0A8J5HMY0"/>
<dbReference type="EMBL" id="JACMSC010000003">
    <property type="protein sequence ID" value="KAG6527355.1"/>
    <property type="molecule type" value="Genomic_DNA"/>
</dbReference>
<dbReference type="InterPro" id="IPR001087">
    <property type="entry name" value="GDSL"/>
</dbReference>
<evidence type="ECO:0000256" key="2">
    <source>
        <dbReference type="ARBA" id="ARBA00022729"/>
    </source>
</evidence>
<dbReference type="PROSITE" id="PS51257">
    <property type="entry name" value="PROKAR_LIPOPROTEIN"/>
    <property type="match status" value="1"/>
</dbReference>
<organism evidence="6 7">
    <name type="scientific">Zingiber officinale</name>
    <name type="common">Ginger</name>
    <name type="synonym">Amomum zingiber</name>
    <dbReference type="NCBI Taxonomy" id="94328"/>
    <lineage>
        <taxon>Eukaryota</taxon>
        <taxon>Viridiplantae</taxon>
        <taxon>Streptophyta</taxon>
        <taxon>Embryophyta</taxon>
        <taxon>Tracheophyta</taxon>
        <taxon>Spermatophyta</taxon>
        <taxon>Magnoliopsida</taxon>
        <taxon>Liliopsida</taxon>
        <taxon>Zingiberales</taxon>
        <taxon>Zingiberaceae</taxon>
        <taxon>Zingiber</taxon>
    </lineage>
</organism>
<evidence type="ECO:0008006" key="8">
    <source>
        <dbReference type="Google" id="ProtNLM"/>
    </source>
</evidence>
<accession>A0A8J5HMY0</accession>
<dbReference type="OrthoDB" id="1600564at2759"/>